<dbReference type="PROSITE" id="PS50110">
    <property type="entry name" value="RESPONSE_REGULATORY"/>
    <property type="match status" value="1"/>
</dbReference>
<dbReference type="CDD" id="cd16922">
    <property type="entry name" value="HATPase_EvgS-ArcB-TorS-like"/>
    <property type="match status" value="1"/>
</dbReference>
<evidence type="ECO:0000256" key="1">
    <source>
        <dbReference type="ARBA" id="ARBA00022553"/>
    </source>
</evidence>
<feature type="modified residue" description="4-aspartylphosphate" evidence="3">
    <location>
        <position position="580"/>
    </location>
</feature>
<dbReference type="Gene3D" id="1.10.287.130">
    <property type="match status" value="1"/>
</dbReference>
<dbReference type="PANTHER" id="PTHR45339:SF1">
    <property type="entry name" value="HYBRID SIGNAL TRANSDUCTION HISTIDINE KINASE J"/>
    <property type="match status" value="1"/>
</dbReference>
<dbReference type="EMBL" id="JAQMWT010000344">
    <property type="protein sequence ID" value="KAJ8603767.1"/>
    <property type="molecule type" value="Genomic_DNA"/>
</dbReference>
<dbReference type="PRINTS" id="PR00344">
    <property type="entry name" value="BCTRLSENSOR"/>
</dbReference>
<dbReference type="AlphaFoldDB" id="A0AAD7UG86"/>
<dbReference type="InterPro" id="IPR036097">
    <property type="entry name" value="HisK_dim/P_sf"/>
</dbReference>
<name>A0AAD7UG86_9STRA</name>
<dbReference type="Proteomes" id="UP001230188">
    <property type="component" value="Unassembled WGS sequence"/>
</dbReference>
<proteinExistence type="predicted"/>
<dbReference type="FunFam" id="3.30.565.10:FF:000010">
    <property type="entry name" value="Sensor histidine kinase RcsC"/>
    <property type="match status" value="1"/>
</dbReference>
<dbReference type="SUPFAM" id="SSF55874">
    <property type="entry name" value="ATPase domain of HSP90 chaperone/DNA topoisomerase II/histidine kinase"/>
    <property type="match status" value="1"/>
</dbReference>
<dbReference type="InterPro" id="IPR011006">
    <property type="entry name" value="CheY-like_superfamily"/>
</dbReference>
<dbReference type="InterPro" id="IPR036890">
    <property type="entry name" value="HATPase_C_sf"/>
</dbReference>
<keyword evidence="7" id="KW-1185">Reference proteome</keyword>
<dbReference type="GO" id="GO:0000155">
    <property type="term" value="F:phosphorelay sensor kinase activity"/>
    <property type="evidence" value="ECO:0007669"/>
    <property type="project" value="InterPro"/>
</dbReference>
<dbReference type="SMART" id="SM00388">
    <property type="entry name" value="HisKA"/>
    <property type="match status" value="1"/>
</dbReference>
<comment type="caution">
    <text evidence="6">The sequence shown here is derived from an EMBL/GenBank/DDBJ whole genome shotgun (WGS) entry which is preliminary data.</text>
</comment>
<reference evidence="6" key="1">
    <citation type="submission" date="2023-01" db="EMBL/GenBank/DDBJ databases">
        <title>Metagenome sequencing of chrysophaentin producing Chrysophaeum taylorii.</title>
        <authorList>
            <person name="Davison J."/>
            <person name="Bewley C."/>
        </authorList>
    </citation>
    <scope>NUCLEOTIDE SEQUENCE</scope>
    <source>
        <strain evidence="6">NIES-1699</strain>
    </source>
</reference>
<dbReference type="InterPro" id="IPR003661">
    <property type="entry name" value="HisK_dim/P_dom"/>
</dbReference>
<evidence type="ECO:0008006" key="8">
    <source>
        <dbReference type="Google" id="ProtNLM"/>
    </source>
</evidence>
<dbReference type="PANTHER" id="PTHR45339">
    <property type="entry name" value="HYBRID SIGNAL TRANSDUCTION HISTIDINE KINASE J"/>
    <property type="match status" value="1"/>
</dbReference>
<dbReference type="Pfam" id="PF00072">
    <property type="entry name" value="Response_reg"/>
    <property type="match status" value="1"/>
</dbReference>
<evidence type="ECO:0000313" key="6">
    <source>
        <dbReference type="EMBL" id="KAJ8603767.1"/>
    </source>
</evidence>
<dbReference type="SMART" id="SM00387">
    <property type="entry name" value="HATPase_c"/>
    <property type="match status" value="1"/>
</dbReference>
<dbReference type="Pfam" id="PF02518">
    <property type="entry name" value="HATPase_c"/>
    <property type="match status" value="1"/>
</dbReference>
<dbReference type="SUPFAM" id="SSF47384">
    <property type="entry name" value="Homodimeric domain of signal transducing histidine kinase"/>
    <property type="match status" value="1"/>
</dbReference>
<dbReference type="SUPFAM" id="SSF52172">
    <property type="entry name" value="CheY-like"/>
    <property type="match status" value="1"/>
</dbReference>
<dbReference type="SMART" id="SM00448">
    <property type="entry name" value="REC"/>
    <property type="match status" value="1"/>
</dbReference>
<evidence type="ECO:0000259" key="5">
    <source>
        <dbReference type="PROSITE" id="PS50110"/>
    </source>
</evidence>
<evidence type="ECO:0000256" key="2">
    <source>
        <dbReference type="ARBA" id="ARBA00023012"/>
    </source>
</evidence>
<dbReference type="PROSITE" id="PS50109">
    <property type="entry name" value="HIS_KIN"/>
    <property type="match status" value="1"/>
</dbReference>
<sequence length="653" mass="72236">MSSGCAAPSDRRYAYSTESLSALDLLEHPVWVFDIERRCMWWANMSALRLWDANSREELLSRPFDDMSEASLLRLTDYHRRFYPKGMATVTVNCSCSGILLDDGSRLAMLVEGTQVVREEIDRAALRSVEMLRHLRVAVGQFDLTGRVLEQNPQALDTFGPCDGPLSDFVSRFEDARAGKALLDELLATETAVVSFEARQKTIHDQTKWFAVDARRSVDPVTGDAVILSSARDVTERKEADANLERAKDDAEAANRAKSEFFAVVTHEIRTPLNGVIGFAELLAESNDLNVEQRDYIESLRDSALSLMSITNDLLDFSKLEAGRMVLENVGFELEGVVASALAVVRPKALEKGLELVASPDSPRVGQVVSDPNRLRQILLTLLSNSVKFTEAGRVVLAVSTPKDSNQADERNSKKTATTTTTTTRVRFSVEDTGIALANEDTELLFNSFPQTDASVARRFGGTALGLAISKILVEALGGQIGVDTALDHRGSRFWFEIPFLRPSSSTTILRVDDHPNAIPPKRHRAGRVLRVLVAEDNKVNQKLATLILDKLGHEHTVVENGKLAVDAVKRTSFDVVLMDMQMPEMDGDQATRLIRDLGFTKHQLPVIGLTADYSASDHQTYLDAGFNTCLPKPCRLENLRDVFTRFANSRAV</sequence>
<dbReference type="CDD" id="cd17546">
    <property type="entry name" value="REC_hyHK_CKI1_RcsC-like"/>
    <property type="match status" value="1"/>
</dbReference>
<feature type="domain" description="Histidine kinase" evidence="4">
    <location>
        <begin position="264"/>
        <end position="502"/>
    </location>
</feature>
<dbReference type="InterPro" id="IPR003594">
    <property type="entry name" value="HATPase_dom"/>
</dbReference>
<dbReference type="CDD" id="cd00082">
    <property type="entry name" value="HisKA"/>
    <property type="match status" value="1"/>
</dbReference>
<dbReference type="Gene3D" id="3.30.450.20">
    <property type="entry name" value="PAS domain"/>
    <property type="match status" value="1"/>
</dbReference>
<dbReference type="InterPro" id="IPR001789">
    <property type="entry name" value="Sig_transdc_resp-reg_receiver"/>
</dbReference>
<evidence type="ECO:0000259" key="4">
    <source>
        <dbReference type="PROSITE" id="PS50109"/>
    </source>
</evidence>
<protein>
    <recommendedName>
        <fullName evidence="8">Histidine kinase</fullName>
    </recommendedName>
</protein>
<feature type="domain" description="Response regulatory" evidence="5">
    <location>
        <begin position="531"/>
        <end position="648"/>
    </location>
</feature>
<dbReference type="SUPFAM" id="SSF55785">
    <property type="entry name" value="PYP-like sensor domain (PAS domain)"/>
    <property type="match status" value="1"/>
</dbReference>
<evidence type="ECO:0000256" key="3">
    <source>
        <dbReference type="PROSITE-ProRule" id="PRU00169"/>
    </source>
</evidence>
<dbReference type="Pfam" id="PF00512">
    <property type="entry name" value="HisKA"/>
    <property type="match status" value="1"/>
</dbReference>
<keyword evidence="2" id="KW-0902">Two-component regulatory system</keyword>
<dbReference type="Gene3D" id="3.30.565.10">
    <property type="entry name" value="Histidine kinase-like ATPase, C-terminal domain"/>
    <property type="match status" value="1"/>
</dbReference>
<dbReference type="Gene3D" id="3.40.50.2300">
    <property type="match status" value="1"/>
</dbReference>
<dbReference type="InterPro" id="IPR005467">
    <property type="entry name" value="His_kinase_dom"/>
</dbReference>
<dbReference type="InterPro" id="IPR004358">
    <property type="entry name" value="Sig_transdc_His_kin-like_C"/>
</dbReference>
<evidence type="ECO:0000313" key="7">
    <source>
        <dbReference type="Proteomes" id="UP001230188"/>
    </source>
</evidence>
<accession>A0AAD7UG86</accession>
<keyword evidence="1 3" id="KW-0597">Phosphoprotein</keyword>
<dbReference type="InterPro" id="IPR035965">
    <property type="entry name" value="PAS-like_dom_sf"/>
</dbReference>
<organism evidence="6 7">
    <name type="scientific">Chrysophaeum taylorii</name>
    <dbReference type="NCBI Taxonomy" id="2483200"/>
    <lineage>
        <taxon>Eukaryota</taxon>
        <taxon>Sar</taxon>
        <taxon>Stramenopiles</taxon>
        <taxon>Ochrophyta</taxon>
        <taxon>Pelagophyceae</taxon>
        <taxon>Pelagomonadales</taxon>
        <taxon>Pelagomonadaceae</taxon>
        <taxon>Chrysophaeum</taxon>
    </lineage>
</organism>
<gene>
    <name evidence="6" type="ORF">CTAYLR_000319</name>
</gene>